<name>X1RZW0_9ZZZZ</name>
<evidence type="ECO:0000313" key="1">
    <source>
        <dbReference type="EMBL" id="GAI61039.1"/>
    </source>
</evidence>
<protein>
    <submittedName>
        <fullName evidence="1">Uncharacterized protein</fullName>
    </submittedName>
</protein>
<dbReference type="AlphaFoldDB" id="X1RZW0"/>
<accession>X1RZW0</accession>
<proteinExistence type="predicted"/>
<organism evidence="1">
    <name type="scientific">marine sediment metagenome</name>
    <dbReference type="NCBI Taxonomy" id="412755"/>
    <lineage>
        <taxon>unclassified sequences</taxon>
        <taxon>metagenomes</taxon>
        <taxon>ecological metagenomes</taxon>
    </lineage>
</organism>
<dbReference type="EMBL" id="BARW01001554">
    <property type="protein sequence ID" value="GAI61039.1"/>
    <property type="molecule type" value="Genomic_DNA"/>
</dbReference>
<comment type="caution">
    <text evidence="1">The sequence shown here is derived from an EMBL/GenBank/DDBJ whole genome shotgun (WGS) entry which is preliminary data.</text>
</comment>
<gene>
    <name evidence="1" type="ORF">S12H4_04876</name>
</gene>
<sequence length="82" mass="9094">MTGFILRPNAPGYQCEISNEEGDPCPNHWNNVNDIIPDGDITVLWQTVFGWKNDLYKIEAPPLHGFSNKGVSNGKRGVKPKG</sequence>
<reference evidence="1" key="1">
    <citation type="journal article" date="2014" name="Front. Microbiol.">
        <title>High frequency of phylogenetically diverse reductive dehalogenase-homologous genes in deep subseafloor sedimentary metagenomes.</title>
        <authorList>
            <person name="Kawai M."/>
            <person name="Futagami T."/>
            <person name="Toyoda A."/>
            <person name="Takaki Y."/>
            <person name="Nishi S."/>
            <person name="Hori S."/>
            <person name="Arai W."/>
            <person name="Tsubouchi T."/>
            <person name="Morono Y."/>
            <person name="Uchiyama I."/>
            <person name="Ito T."/>
            <person name="Fujiyama A."/>
            <person name="Inagaki F."/>
            <person name="Takami H."/>
        </authorList>
    </citation>
    <scope>NUCLEOTIDE SEQUENCE</scope>
    <source>
        <strain evidence="1">Expedition CK06-06</strain>
    </source>
</reference>